<dbReference type="GO" id="GO:0071949">
    <property type="term" value="F:FAD binding"/>
    <property type="evidence" value="ECO:0007669"/>
    <property type="project" value="InterPro"/>
</dbReference>
<proteinExistence type="predicted"/>
<dbReference type="SUPFAM" id="SSF51905">
    <property type="entry name" value="FAD/NAD(P)-binding domain"/>
    <property type="match status" value="1"/>
</dbReference>
<protein>
    <submittedName>
        <fullName evidence="2">Dehydrogenase (Flavoprotein)</fullName>
    </submittedName>
</protein>
<sequence length="409" mass="45307">MTEQESRTVVIIGAGPSGAVASALLQRNGHDVLVLERAHFPRFSIGESLLPQCMEYLQLAGLAGAVEQAGFQFKNGAAFSRGQRYAEFDFTDKFSPGPGTTFQVQRGKFDQLLADGAAAQGVEIRYGHSLTSVQMQEQGAVLEVETDQGCHYRIDCQFVLDASGFARVLPRLLALESPSDFPNRKALFTHIEDRAQGRFDRNKILITVHPDHEDVWFWLIPFSDGRASLGVVASAEYFDDRVDQDPTETLKRWVADTPSLAAVLADARFDQPVTQLQGYSANVSRLAGPRFALLGNAGEFLDPVFSSGVTIAMKSAVLAAEVLHRQLQGHAVDWQQEYSRPLQEGVDTFKTYVKAWYDGRFQSVVFHENANPKIRQMVCSILAGYAWDRDNPFVKDSGRRLAALVEVCQ</sequence>
<dbReference type="PANTHER" id="PTHR43747:SF1">
    <property type="entry name" value="SLR1998 PROTEIN"/>
    <property type="match status" value="1"/>
</dbReference>
<dbReference type="OrthoDB" id="103324at2"/>
<dbReference type="AlphaFoldDB" id="A0A1G8N8Q8"/>
<dbReference type="InterPro" id="IPR036188">
    <property type="entry name" value="FAD/NAD-bd_sf"/>
</dbReference>
<gene>
    <name evidence="2" type="ORF">SAMN04488540_10352</name>
</gene>
<dbReference type="RefSeq" id="WP_090362796.1">
    <property type="nucleotide sequence ID" value="NZ_FNEM01000003.1"/>
</dbReference>
<dbReference type="EMBL" id="FNEM01000003">
    <property type="protein sequence ID" value="SDI76572.1"/>
    <property type="molecule type" value="Genomic_DNA"/>
</dbReference>
<name>A0A1G8N8Q8_9GAMM</name>
<reference evidence="3" key="1">
    <citation type="submission" date="2016-10" db="EMBL/GenBank/DDBJ databases">
        <authorList>
            <person name="Varghese N."/>
            <person name="Submissions S."/>
        </authorList>
    </citation>
    <scope>NUCLEOTIDE SEQUENCE [LARGE SCALE GENOMIC DNA]</scope>
    <source>
        <strain evidence="3">DSM 23317</strain>
    </source>
</reference>
<evidence type="ECO:0000259" key="1">
    <source>
        <dbReference type="Pfam" id="PF01494"/>
    </source>
</evidence>
<dbReference type="Proteomes" id="UP000199527">
    <property type="component" value="Unassembled WGS sequence"/>
</dbReference>
<dbReference type="InterPro" id="IPR002938">
    <property type="entry name" value="FAD-bd"/>
</dbReference>
<evidence type="ECO:0000313" key="2">
    <source>
        <dbReference type="EMBL" id="SDI76572.1"/>
    </source>
</evidence>
<accession>A0A1G8N8Q8</accession>
<dbReference type="InterPro" id="IPR050816">
    <property type="entry name" value="Flavin-dep_Halogenase_NPB"/>
</dbReference>
<dbReference type="Gene3D" id="3.50.50.60">
    <property type="entry name" value="FAD/NAD(P)-binding domain"/>
    <property type="match status" value="1"/>
</dbReference>
<evidence type="ECO:0000313" key="3">
    <source>
        <dbReference type="Proteomes" id="UP000199527"/>
    </source>
</evidence>
<dbReference type="Pfam" id="PF01494">
    <property type="entry name" value="FAD_binding_3"/>
    <property type="match status" value="1"/>
</dbReference>
<keyword evidence="3" id="KW-1185">Reference proteome</keyword>
<feature type="domain" description="FAD-binding" evidence="1">
    <location>
        <begin position="8"/>
        <end position="334"/>
    </location>
</feature>
<dbReference type="PANTHER" id="PTHR43747">
    <property type="entry name" value="FAD-BINDING PROTEIN"/>
    <property type="match status" value="1"/>
</dbReference>
<organism evidence="2 3">
    <name type="scientific">Ferrimonas sediminum</name>
    <dbReference type="NCBI Taxonomy" id="718193"/>
    <lineage>
        <taxon>Bacteria</taxon>
        <taxon>Pseudomonadati</taxon>
        <taxon>Pseudomonadota</taxon>
        <taxon>Gammaproteobacteria</taxon>
        <taxon>Alteromonadales</taxon>
        <taxon>Ferrimonadaceae</taxon>
        <taxon>Ferrimonas</taxon>
    </lineage>
</organism>